<feature type="repeat" description="TPR" evidence="1">
    <location>
        <begin position="82"/>
        <end position="115"/>
    </location>
</feature>
<organism evidence="3 4">
    <name type="scientific">Pseudanabaena frigida</name>
    <dbReference type="NCBI Taxonomy" id="945775"/>
    <lineage>
        <taxon>Bacteria</taxon>
        <taxon>Bacillati</taxon>
        <taxon>Cyanobacteriota</taxon>
        <taxon>Cyanophyceae</taxon>
        <taxon>Pseudanabaenales</taxon>
        <taxon>Pseudanabaenaceae</taxon>
        <taxon>Pseudanabaena</taxon>
    </lineage>
</organism>
<evidence type="ECO:0000313" key="3">
    <source>
        <dbReference type="EMBL" id="PZO42186.1"/>
    </source>
</evidence>
<dbReference type="SUPFAM" id="SSF48452">
    <property type="entry name" value="TPR-like"/>
    <property type="match status" value="2"/>
</dbReference>
<dbReference type="EMBL" id="QBML01000008">
    <property type="protein sequence ID" value="PZO42186.1"/>
    <property type="molecule type" value="Genomic_DNA"/>
</dbReference>
<dbReference type="InterPro" id="IPR024983">
    <property type="entry name" value="CHAT_dom"/>
</dbReference>
<reference evidence="3 4" key="1">
    <citation type="submission" date="2018-04" db="EMBL/GenBank/DDBJ databases">
        <authorList>
            <person name="Go L.Y."/>
            <person name="Mitchell J.A."/>
        </authorList>
    </citation>
    <scope>NUCLEOTIDE SEQUENCE [LARGE SCALE GENOMIC DNA]</scope>
    <source>
        <strain evidence="3">ULC066bin1</strain>
    </source>
</reference>
<dbReference type="PANTHER" id="PTHR10098">
    <property type="entry name" value="RAPSYN-RELATED"/>
    <property type="match status" value="1"/>
</dbReference>
<name>A0A2W4WBE2_9CYAN</name>
<protein>
    <recommendedName>
        <fullName evidence="2">CHAT domain-containing protein</fullName>
    </recommendedName>
</protein>
<sequence>MSSRIYSIAFVLSSGLLGLGLTPNFPQTNVQAQTAKEPKSDADRAIEIGTQQFDKSQYREALQSFQSALQLYRSTNNREGESNASIGLGNTYNSLGQYQKAIDLFQQSLTIKKQISDREGEGNALHGLGEAYDNLGQYPKAIELHQQALEIAKQIGDRDGEGNAINGLADVYESLGQYQKAIDLYQQSLAIRKEIGDRNGEAYCLNGMGDIYDTLGQYQKAIDLHQQSLVIRKAIGDRYGEANSLYTLGSTYNSLGQYQKAVDFYQQGLAIKKQIGDHNGEVYALNGLGTAYGNLEQYQQAIVFLQQALSGSKQIGDRYSEGYSLENLGLAFSNLNQTDLAILFYKQSVNVHESIRKDIRKLPKEVQKSYLSTVEESYRNLADLLLKKDRIIEAQQVLDLLKVQELSDYLHTVRGNEETEKGLPLQTSEQNIIALTSEFINLQQKEGKLTESEQQRLRQLVQAEQNQNNQFNAFLNSPEVQKQFEELHRTEKQQTLEPNSFRSLGKDIFGKMPNAAILYPLVLKDRLELILITAKTPIIRRTIKVNREEFNKGIVEFRTDLQDVTSDDVKVSSQKFYTWLIKPIEADLEQLKIDTIVYAPDAKLRYIPLSALYDGKQWLVEKYRINNITAQSLTKFNTKPITQPRIFAGAFGGKNDSKIAGFSGLPATEIEVKKIADRFANTTTFIESAFTKTVTETKANSYTIIHLATHGQLSLGKPEESFILFGNGDKATISDVRNWSLNNVDLVVLSACQSGLGGKLGSGVEILGLGYQMQAAGARVAIASLWQVNDVGTQKLMEAFYGEIQKGDVTISEALRRAQVSLIKSPNYQHPYFWSAFFAIGNGL</sequence>
<dbReference type="Pfam" id="PF13424">
    <property type="entry name" value="TPR_12"/>
    <property type="match status" value="4"/>
</dbReference>
<dbReference type="InterPro" id="IPR011990">
    <property type="entry name" value="TPR-like_helical_dom_sf"/>
</dbReference>
<dbReference type="Gene3D" id="1.25.40.10">
    <property type="entry name" value="Tetratricopeptide repeat domain"/>
    <property type="match status" value="4"/>
</dbReference>
<feature type="repeat" description="TPR" evidence="1">
    <location>
        <begin position="242"/>
        <end position="275"/>
    </location>
</feature>
<evidence type="ECO:0000256" key="1">
    <source>
        <dbReference type="PROSITE-ProRule" id="PRU00339"/>
    </source>
</evidence>
<dbReference type="SMART" id="SM00028">
    <property type="entry name" value="TPR"/>
    <property type="match status" value="8"/>
</dbReference>
<proteinExistence type="predicted"/>
<feature type="repeat" description="TPR" evidence="1">
    <location>
        <begin position="122"/>
        <end position="155"/>
    </location>
</feature>
<dbReference type="InterPro" id="IPR019734">
    <property type="entry name" value="TPR_rpt"/>
</dbReference>
<comment type="caution">
    <text evidence="3">The sequence shown here is derived from an EMBL/GenBank/DDBJ whole genome shotgun (WGS) entry which is preliminary data.</text>
</comment>
<dbReference type="Proteomes" id="UP000249467">
    <property type="component" value="Unassembled WGS sequence"/>
</dbReference>
<dbReference type="Pfam" id="PF12770">
    <property type="entry name" value="CHAT"/>
    <property type="match status" value="1"/>
</dbReference>
<dbReference type="PROSITE" id="PS50293">
    <property type="entry name" value="TPR_REGION"/>
    <property type="match status" value="1"/>
</dbReference>
<feature type="domain" description="CHAT" evidence="2">
    <location>
        <begin position="572"/>
        <end position="842"/>
    </location>
</feature>
<evidence type="ECO:0000259" key="2">
    <source>
        <dbReference type="Pfam" id="PF12770"/>
    </source>
</evidence>
<dbReference type="AlphaFoldDB" id="A0A2W4WBE2"/>
<accession>A0A2W4WBE2</accession>
<reference evidence="3 4" key="2">
    <citation type="submission" date="2018-06" db="EMBL/GenBank/DDBJ databases">
        <title>Metagenomic assembly of (sub)arctic Cyanobacteria and their associated microbiome from non-axenic cultures.</title>
        <authorList>
            <person name="Baurain D."/>
        </authorList>
    </citation>
    <scope>NUCLEOTIDE SEQUENCE [LARGE SCALE GENOMIC DNA]</scope>
    <source>
        <strain evidence="3">ULC066bin1</strain>
    </source>
</reference>
<dbReference type="PANTHER" id="PTHR10098:SF108">
    <property type="entry name" value="TETRATRICOPEPTIDE REPEAT PROTEIN 28"/>
    <property type="match status" value="1"/>
</dbReference>
<gene>
    <name evidence="3" type="ORF">DCF19_08050</name>
</gene>
<evidence type="ECO:0000313" key="4">
    <source>
        <dbReference type="Proteomes" id="UP000249467"/>
    </source>
</evidence>
<feature type="repeat" description="TPR" evidence="1">
    <location>
        <begin position="162"/>
        <end position="195"/>
    </location>
</feature>
<keyword evidence="1" id="KW-0802">TPR repeat</keyword>
<dbReference type="PROSITE" id="PS50005">
    <property type="entry name" value="TPR"/>
    <property type="match status" value="5"/>
</dbReference>
<feature type="repeat" description="TPR" evidence="1">
    <location>
        <begin position="42"/>
        <end position="75"/>
    </location>
</feature>